<feature type="transmembrane region" description="Helical" evidence="2">
    <location>
        <begin position="73"/>
        <end position="99"/>
    </location>
</feature>
<evidence type="ECO:0000313" key="4">
    <source>
        <dbReference type="Proteomes" id="UP001152747"/>
    </source>
</evidence>
<feature type="transmembrane region" description="Helical" evidence="2">
    <location>
        <begin position="120"/>
        <end position="138"/>
    </location>
</feature>
<dbReference type="EMBL" id="CANHGI010000002">
    <property type="protein sequence ID" value="CAI5443137.1"/>
    <property type="molecule type" value="Genomic_DNA"/>
</dbReference>
<organism evidence="3 4">
    <name type="scientific">Caenorhabditis angaria</name>
    <dbReference type="NCBI Taxonomy" id="860376"/>
    <lineage>
        <taxon>Eukaryota</taxon>
        <taxon>Metazoa</taxon>
        <taxon>Ecdysozoa</taxon>
        <taxon>Nematoda</taxon>
        <taxon>Chromadorea</taxon>
        <taxon>Rhabditida</taxon>
        <taxon>Rhabditina</taxon>
        <taxon>Rhabditomorpha</taxon>
        <taxon>Rhabditoidea</taxon>
        <taxon>Rhabditidae</taxon>
        <taxon>Peloderinae</taxon>
        <taxon>Caenorhabditis</taxon>
    </lineage>
</organism>
<reference evidence="3" key="1">
    <citation type="submission" date="2022-11" db="EMBL/GenBank/DDBJ databases">
        <authorList>
            <person name="Kikuchi T."/>
        </authorList>
    </citation>
    <scope>NUCLEOTIDE SEQUENCE</scope>
    <source>
        <strain evidence="3">PS1010</strain>
    </source>
</reference>
<keyword evidence="2" id="KW-0812">Transmembrane</keyword>
<feature type="transmembrane region" description="Helical" evidence="2">
    <location>
        <begin position="346"/>
        <end position="370"/>
    </location>
</feature>
<dbReference type="PANTHER" id="PTHR11238">
    <property type="entry name" value="PROMININ ISOFORM D-RELATED"/>
    <property type="match status" value="1"/>
</dbReference>
<gene>
    <name evidence="3" type="ORF">CAMP_LOCUS5774</name>
</gene>
<feature type="transmembrane region" description="Helical" evidence="2">
    <location>
        <begin position="391"/>
        <end position="415"/>
    </location>
</feature>
<keyword evidence="2" id="KW-1133">Transmembrane helix</keyword>
<feature type="region of interest" description="Disordered" evidence="1">
    <location>
        <begin position="665"/>
        <end position="702"/>
    </location>
</feature>
<comment type="caution">
    <text evidence="3">The sequence shown here is derived from an EMBL/GenBank/DDBJ whole genome shotgun (WGS) entry which is preliminary data.</text>
</comment>
<dbReference type="AlphaFoldDB" id="A0A9P1MXA9"/>
<dbReference type="Proteomes" id="UP001152747">
    <property type="component" value="Unassembled WGS sequence"/>
</dbReference>
<keyword evidence="4" id="KW-1185">Reference proteome</keyword>
<proteinExistence type="predicted"/>
<sequence length="702" mass="81088">MAEKCYIESDVQPTESPDFPTFFGIATEIFYSMIKMPDEETSKKIRDFLMGKSSDTIGDVINQMIFSQNGPTIFWSSGFFLLFSSIILLITTIVIQYFLCGCEPEKPKRYETRFTSGYNLIAYLLVSSFFISVFAITYDISKVHLTIEIENGGGYLDEVSNKLEKVLKDGATQLECETSKYIENNFGKFDDLKKDLTKRIVNKTMHDMGWPEFRDFKTENYTKNLNYAIAIGPNIGQSPSSKCQHTFGLIENITTNLKDLLNLTQSVNAKKPEIAKNIEIFQSPLQEIEDETSKQMIHAKRSIKNIFIIFHEMIKKSKVTVKKWMDLVKAERKDFVEGFAYSFTKYFTGILINVISLLTIICSMAAAYLIHNRLRNEKWMKKYVKFILIGFYIAIVFTIFLFIFWIFAFLGGWMISTICLPIFEEDQYEFYKGINFKSPKFRKEVAQINAGQFLRRCNSPQTTTFFAIRGFEFFSATHVKKQFEIVHNLNVAKYALRNLRPKMVDVPIETANWHFKQLKENYKNLTELINGTDCSQVEYLSMLDKIISYGEKYVNLTDGYKIGNITEIFSENNQEVFEPLRVAISDSSDLLIHNLQYNNFKCGPFVHILNTFGTYFCEYLGQPMHAFSASLFLLSLTFLLNSISLLLAYRWLSKPDFEFAKYETSPANPNHKIVSGEEEPVNNTKTPESEEKKKRNSKSPSS</sequence>
<protein>
    <submittedName>
        <fullName evidence="3">Uncharacterized protein</fullName>
    </submittedName>
</protein>
<accession>A0A9P1MXA9</accession>
<evidence type="ECO:0000313" key="3">
    <source>
        <dbReference type="EMBL" id="CAI5443137.1"/>
    </source>
</evidence>
<evidence type="ECO:0000256" key="1">
    <source>
        <dbReference type="SAM" id="MobiDB-lite"/>
    </source>
</evidence>
<feature type="transmembrane region" description="Helical" evidence="2">
    <location>
        <begin position="631"/>
        <end position="652"/>
    </location>
</feature>
<evidence type="ECO:0000256" key="2">
    <source>
        <dbReference type="SAM" id="Phobius"/>
    </source>
</evidence>
<dbReference type="PANTHER" id="PTHR11238:SF9">
    <property type="entry name" value="PROMININ, ISOFORM D"/>
    <property type="match status" value="1"/>
</dbReference>
<name>A0A9P1MXA9_9PELO</name>
<keyword evidence="2" id="KW-0472">Membrane</keyword>